<reference evidence="1 2" key="1">
    <citation type="submission" date="2020-08" db="EMBL/GenBank/DDBJ databases">
        <title>Sequencing the genomes of 1000 actinobacteria strains.</title>
        <authorList>
            <person name="Klenk H.-P."/>
        </authorList>
    </citation>
    <scope>NUCLEOTIDE SEQUENCE [LARGE SCALE GENOMIC DNA]</scope>
    <source>
        <strain evidence="1 2">DSM 41654</strain>
    </source>
</reference>
<evidence type="ECO:0000313" key="1">
    <source>
        <dbReference type="EMBL" id="MBB4926415.1"/>
    </source>
</evidence>
<evidence type="ECO:0000313" key="2">
    <source>
        <dbReference type="Proteomes" id="UP000540506"/>
    </source>
</evidence>
<name>A0A7W7VY93_KITKI</name>
<protein>
    <submittedName>
        <fullName evidence="1">Uncharacterized protein</fullName>
    </submittedName>
</protein>
<accession>A0A7W7VY93</accession>
<dbReference type="RefSeq" id="WP_184939620.1">
    <property type="nucleotide sequence ID" value="NZ_JACHJV010000001.1"/>
</dbReference>
<sequence>MADWNVISALATAAGTLVLAGASFASIRSADRAALSAERALLASLRPLLISSRIEGPQQKLIWHDGHWAHLPGSAGYLRLADDNVYLAASIRNVGPGLGVIHGWRFAPPENYLDADHPDPAAFRRQSRDLYIAPGDTSFWHAAIRDPEDPDHGALVEPLKNGDRVNIDLLYGDAEGGQRTISRFSLIRVKPEHEDRWVCQVVRHWNVDRPDPR</sequence>
<dbReference type="AlphaFoldDB" id="A0A7W7VY93"/>
<dbReference type="Proteomes" id="UP000540506">
    <property type="component" value="Unassembled WGS sequence"/>
</dbReference>
<dbReference type="EMBL" id="JACHJV010000001">
    <property type="protein sequence ID" value="MBB4926415.1"/>
    <property type="molecule type" value="Genomic_DNA"/>
</dbReference>
<comment type="caution">
    <text evidence="1">The sequence shown here is derived from an EMBL/GenBank/DDBJ whole genome shotgun (WGS) entry which is preliminary data.</text>
</comment>
<gene>
    <name evidence="1" type="ORF">FHR34_005408</name>
</gene>
<keyword evidence="2" id="KW-1185">Reference proteome</keyword>
<proteinExistence type="predicted"/>
<organism evidence="1 2">
    <name type="scientific">Kitasatospora kifunensis</name>
    <name type="common">Streptomyces kifunensis</name>
    <dbReference type="NCBI Taxonomy" id="58351"/>
    <lineage>
        <taxon>Bacteria</taxon>
        <taxon>Bacillati</taxon>
        <taxon>Actinomycetota</taxon>
        <taxon>Actinomycetes</taxon>
        <taxon>Kitasatosporales</taxon>
        <taxon>Streptomycetaceae</taxon>
        <taxon>Kitasatospora</taxon>
    </lineage>
</organism>